<dbReference type="RefSeq" id="WP_216244137.1">
    <property type="nucleotide sequence ID" value="NZ_JABACJ020000019.1"/>
</dbReference>
<evidence type="ECO:0000256" key="3">
    <source>
        <dbReference type="ARBA" id="ARBA00012865"/>
    </source>
</evidence>
<gene>
    <name evidence="8" type="ORF">HGO97_017105</name>
</gene>
<evidence type="ECO:0000313" key="8">
    <source>
        <dbReference type="EMBL" id="MBU3877524.1"/>
    </source>
</evidence>
<dbReference type="Pfam" id="PF00905">
    <property type="entry name" value="Transpeptidase"/>
    <property type="match status" value="1"/>
</dbReference>
<evidence type="ECO:0000256" key="1">
    <source>
        <dbReference type="ARBA" id="ARBA00001526"/>
    </source>
</evidence>
<keyword evidence="4" id="KW-0732">Signal</keyword>
<keyword evidence="9" id="KW-1185">Reference proteome</keyword>
<dbReference type="InterPro" id="IPR001460">
    <property type="entry name" value="PCN-bd_Tpept"/>
</dbReference>
<comment type="caution">
    <text evidence="8">The sequence shown here is derived from an EMBL/GenBank/DDBJ whole genome shotgun (WGS) entry which is preliminary data.</text>
</comment>
<proteinExistence type="inferred from homology"/>
<dbReference type="Proteomes" id="UP000723714">
    <property type="component" value="Unassembled WGS sequence"/>
</dbReference>
<name>A0ABS6D7F5_9FIRM</name>
<feature type="domain" description="Penicillin-binding protein transpeptidase" evidence="7">
    <location>
        <begin position="153"/>
        <end position="466"/>
    </location>
</feature>
<evidence type="ECO:0000313" key="9">
    <source>
        <dbReference type="Proteomes" id="UP000723714"/>
    </source>
</evidence>
<dbReference type="PANTHER" id="PTHR30627">
    <property type="entry name" value="PEPTIDOGLYCAN D,D-TRANSPEPTIDASE"/>
    <property type="match status" value="1"/>
</dbReference>
<protein>
    <recommendedName>
        <fullName evidence="3">beta-lactamase</fullName>
        <ecNumber evidence="3">3.5.2.6</ecNumber>
    </recommendedName>
</protein>
<evidence type="ECO:0000256" key="6">
    <source>
        <dbReference type="ARBA" id="ARBA00023251"/>
    </source>
</evidence>
<organism evidence="8 9">
    <name type="scientific">Faecalicatena faecalis</name>
    <dbReference type="NCBI Taxonomy" id="2726362"/>
    <lineage>
        <taxon>Bacteria</taxon>
        <taxon>Bacillati</taxon>
        <taxon>Bacillota</taxon>
        <taxon>Clostridia</taxon>
        <taxon>Lachnospirales</taxon>
        <taxon>Lachnospiraceae</taxon>
        <taxon>Faecalicatena</taxon>
    </lineage>
</organism>
<evidence type="ECO:0000256" key="5">
    <source>
        <dbReference type="ARBA" id="ARBA00022801"/>
    </source>
</evidence>
<comment type="similarity">
    <text evidence="2">Belongs to the class-D beta-lactamase family.</text>
</comment>
<keyword evidence="6" id="KW-0046">Antibiotic resistance</keyword>
<evidence type="ECO:0000256" key="4">
    <source>
        <dbReference type="ARBA" id="ARBA00022729"/>
    </source>
</evidence>
<comment type="catalytic activity">
    <reaction evidence="1">
        <text>a beta-lactam + H2O = a substituted beta-amino acid</text>
        <dbReference type="Rhea" id="RHEA:20401"/>
        <dbReference type="ChEBI" id="CHEBI:15377"/>
        <dbReference type="ChEBI" id="CHEBI:35627"/>
        <dbReference type="ChEBI" id="CHEBI:140347"/>
        <dbReference type="EC" id="3.5.2.6"/>
    </reaction>
</comment>
<dbReference type="InterPro" id="IPR050515">
    <property type="entry name" value="Beta-lactam/transpept"/>
</dbReference>
<evidence type="ECO:0000259" key="7">
    <source>
        <dbReference type="Pfam" id="PF00905"/>
    </source>
</evidence>
<reference evidence="8 9" key="1">
    <citation type="submission" date="2021-06" db="EMBL/GenBank/DDBJ databases">
        <title>Faecalicatena sp. nov. isolated from porcine feces.</title>
        <authorList>
            <person name="Oh B.S."/>
            <person name="Lee J.H."/>
        </authorList>
    </citation>
    <scope>NUCLEOTIDE SEQUENCE [LARGE SCALE GENOMIC DNA]</scope>
    <source>
        <strain evidence="8 9">AGMB00832</strain>
    </source>
</reference>
<dbReference type="EMBL" id="JABACJ020000019">
    <property type="protein sequence ID" value="MBU3877524.1"/>
    <property type="molecule type" value="Genomic_DNA"/>
</dbReference>
<evidence type="ECO:0000256" key="2">
    <source>
        <dbReference type="ARBA" id="ARBA00007898"/>
    </source>
</evidence>
<accession>A0ABS6D7F5</accession>
<sequence>MLKQKTRWKNHLLVTVLILGLLVSGKVYLGKAAQETPGKYALAISNEVTMGKIYDHDMKLIGKGVDNETEIFEKEYAESFSNLIGPDIWTSLKSSYTVRGMAADYLYGLKQDRLKELNPFTRNVGNDIQLSLEGDLTNFIYSLLTKNAYTDSAVLVLNYKTGEILAAVSLPAFDLNDEGNLNLKDGLLSDDRADNKVFKSSLMLGSTMKPLLYAALLEIDPSLEHLNYQCVKGNHMFQGVQVQCDSNVYHGSLSTMKEGLRISCNGYALAAASAVPQKQLLEKLKRFGFDNSFSFSQSLTYSDSTYYGAKADAGDKVRAAIGAGNCRGSLLSLGISYSAIFNKGVAPAPKILLSVRERGKSEFIPTKDDRSMRMCSGETAEKVVEMMAGVTENGTGKRLDMSDQGYRIASKTGTAEETDRVTNTLWCVAGVTEVESRESYLVITCIDHAKPEWTSSQEACGAAREILEYLLLKEGGK</sequence>
<keyword evidence="5" id="KW-0378">Hydrolase</keyword>
<dbReference type="PANTHER" id="PTHR30627:SF6">
    <property type="entry name" value="BETA-LACTAMASE YBXI-RELATED"/>
    <property type="match status" value="1"/>
</dbReference>
<dbReference type="EC" id="3.5.2.6" evidence="3"/>